<sequence>MSTNKFLTIIGGARKLVSAIFQSAGSADANKIISTNSAGKLDASFLPSGVAIQTEAIAASEALAAGDFVNIFDDEGTRKVRKADASNSRLANGYVLEVVVSGQNATVYKTGSNSALSGLTPGQIRYLSATTAGRSTATAPSASGQIIQCLGYAESTTSVLFEFDEPTTIE</sequence>
<gene>
    <name evidence="1" type="ORF">NIES2135_26740</name>
</gene>
<keyword evidence="2" id="KW-1185">Reference proteome</keyword>
<evidence type="ECO:0000313" key="1">
    <source>
        <dbReference type="EMBL" id="BAY55849.1"/>
    </source>
</evidence>
<dbReference type="Proteomes" id="UP000217895">
    <property type="component" value="Chromosome"/>
</dbReference>
<evidence type="ECO:0000313" key="2">
    <source>
        <dbReference type="Proteomes" id="UP000217895"/>
    </source>
</evidence>
<proteinExistence type="predicted"/>
<dbReference type="AlphaFoldDB" id="A0A1Z4JGH6"/>
<reference evidence="1 2" key="1">
    <citation type="submission" date="2017-06" db="EMBL/GenBank/DDBJ databases">
        <title>Genome sequencing of cyanobaciteial culture collection at National Institute for Environmental Studies (NIES).</title>
        <authorList>
            <person name="Hirose Y."/>
            <person name="Shimura Y."/>
            <person name="Fujisawa T."/>
            <person name="Nakamura Y."/>
            <person name="Kawachi M."/>
        </authorList>
    </citation>
    <scope>NUCLEOTIDE SEQUENCE [LARGE SCALE GENOMIC DNA]</scope>
    <source>
        <strain evidence="1 2">NIES-2135</strain>
    </source>
</reference>
<name>A0A1Z4JGH6_LEPBY</name>
<dbReference type="EMBL" id="AP018203">
    <property type="protein sequence ID" value="BAY55849.1"/>
    <property type="molecule type" value="Genomic_DNA"/>
</dbReference>
<protein>
    <submittedName>
        <fullName evidence="1">Uncharacterized protein</fullName>
    </submittedName>
</protein>
<organism evidence="1 2">
    <name type="scientific">Leptolyngbya boryana NIES-2135</name>
    <dbReference type="NCBI Taxonomy" id="1973484"/>
    <lineage>
        <taxon>Bacteria</taxon>
        <taxon>Bacillati</taxon>
        <taxon>Cyanobacteriota</taxon>
        <taxon>Cyanophyceae</taxon>
        <taxon>Leptolyngbyales</taxon>
        <taxon>Leptolyngbyaceae</taxon>
        <taxon>Leptolyngbya group</taxon>
        <taxon>Leptolyngbya</taxon>
    </lineage>
</organism>
<accession>A0A1Z4JGH6</accession>